<comment type="caution">
    <text evidence="1">The sequence shown here is derived from an EMBL/GenBank/DDBJ whole genome shotgun (WGS) entry which is preliminary data.</text>
</comment>
<name>A0AAE0A9C3_9ROSI</name>
<organism evidence="1 2">
    <name type="scientific">Dipteronia sinensis</name>
    <dbReference type="NCBI Taxonomy" id="43782"/>
    <lineage>
        <taxon>Eukaryota</taxon>
        <taxon>Viridiplantae</taxon>
        <taxon>Streptophyta</taxon>
        <taxon>Embryophyta</taxon>
        <taxon>Tracheophyta</taxon>
        <taxon>Spermatophyta</taxon>
        <taxon>Magnoliopsida</taxon>
        <taxon>eudicotyledons</taxon>
        <taxon>Gunneridae</taxon>
        <taxon>Pentapetalae</taxon>
        <taxon>rosids</taxon>
        <taxon>malvids</taxon>
        <taxon>Sapindales</taxon>
        <taxon>Sapindaceae</taxon>
        <taxon>Hippocastanoideae</taxon>
        <taxon>Acereae</taxon>
        <taxon>Dipteronia</taxon>
    </lineage>
</organism>
<sequence length="100" mass="11454">MVAKYKIQESSLLWTWNFTTKDSFFVKAVNCLLKTGSSSAKLVDEGFRVVVGKGDRSDFWNAIKWDSKSLKDAFPRIHALAVKKYGTIREFGNWVSSEWV</sequence>
<evidence type="ECO:0000313" key="2">
    <source>
        <dbReference type="Proteomes" id="UP001281410"/>
    </source>
</evidence>
<gene>
    <name evidence="1" type="ORF">Dsin_020482</name>
</gene>
<accession>A0AAE0A9C3</accession>
<dbReference type="AlphaFoldDB" id="A0AAE0A9C3"/>
<dbReference type="EMBL" id="JANJYJ010000006">
    <property type="protein sequence ID" value="KAK3206436.1"/>
    <property type="molecule type" value="Genomic_DNA"/>
</dbReference>
<reference evidence="1" key="1">
    <citation type="journal article" date="2023" name="Plant J.">
        <title>Genome sequences and population genomics provide insights into the demographic history, inbreeding, and mutation load of two 'living fossil' tree species of Dipteronia.</title>
        <authorList>
            <person name="Feng Y."/>
            <person name="Comes H.P."/>
            <person name="Chen J."/>
            <person name="Zhu S."/>
            <person name="Lu R."/>
            <person name="Zhang X."/>
            <person name="Li P."/>
            <person name="Qiu J."/>
            <person name="Olsen K.M."/>
            <person name="Qiu Y."/>
        </authorList>
    </citation>
    <scope>NUCLEOTIDE SEQUENCE</scope>
    <source>
        <strain evidence="1">NBL</strain>
    </source>
</reference>
<proteinExistence type="predicted"/>
<dbReference type="Proteomes" id="UP001281410">
    <property type="component" value="Unassembled WGS sequence"/>
</dbReference>
<protein>
    <submittedName>
        <fullName evidence="1">Uncharacterized protein</fullName>
    </submittedName>
</protein>
<evidence type="ECO:0000313" key="1">
    <source>
        <dbReference type="EMBL" id="KAK3206436.1"/>
    </source>
</evidence>
<keyword evidence="2" id="KW-1185">Reference proteome</keyword>